<name>A0ABY8J1H9_9BACI</name>
<organism evidence="2 3">
    <name type="scientific">Halobacillus naozhouensis</name>
    <dbReference type="NCBI Taxonomy" id="554880"/>
    <lineage>
        <taxon>Bacteria</taxon>
        <taxon>Bacillati</taxon>
        <taxon>Bacillota</taxon>
        <taxon>Bacilli</taxon>
        <taxon>Bacillales</taxon>
        <taxon>Bacillaceae</taxon>
        <taxon>Halobacillus</taxon>
    </lineage>
</organism>
<dbReference type="InterPro" id="IPR001387">
    <property type="entry name" value="Cro/C1-type_HTH"/>
</dbReference>
<proteinExistence type="predicted"/>
<reference evidence="2 3" key="1">
    <citation type="submission" date="2023-04" db="EMBL/GenBank/DDBJ databases">
        <title>Genome sequence of Halobacillus naozhouensis KACC 21980.</title>
        <authorList>
            <person name="Kim S."/>
            <person name="Heo J."/>
            <person name="Kwon S.-W."/>
        </authorList>
    </citation>
    <scope>NUCLEOTIDE SEQUENCE [LARGE SCALE GENOMIC DNA]</scope>
    <source>
        <strain evidence="2 3">KCTC 13234</strain>
    </source>
</reference>
<dbReference type="PROSITE" id="PS50943">
    <property type="entry name" value="HTH_CROC1"/>
    <property type="match status" value="1"/>
</dbReference>
<gene>
    <name evidence="2" type="ORF">P9989_07560</name>
</gene>
<accession>A0ABY8J1H9</accession>
<sequence length="170" mass="20171">MTIKDELVKARHRQDFKQLELAFESNYSRETISKVETGDRKYQPEMRRPFAESVDDPEFFFHTWEDAAGHVHIPYFDGDHIYQDPLALHHLVDQEAQEAMEKLDQVKWHKPHSSRSDVEKEEIKRLIYELLDAAASMVNLVAILCRDYGFSMKGLFKDWIITLKARRYKK</sequence>
<evidence type="ECO:0000259" key="1">
    <source>
        <dbReference type="PROSITE" id="PS50943"/>
    </source>
</evidence>
<dbReference type="RefSeq" id="WP_283078164.1">
    <property type="nucleotide sequence ID" value="NZ_CP121671.1"/>
</dbReference>
<evidence type="ECO:0000313" key="3">
    <source>
        <dbReference type="Proteomes" id="UP001221597"/>
    </source>
</evidence>
<dbReference type="EMBL" id="CP121671">
    <property type="protein sequence ID" value="WFT76210.1"/>
    <property type="molecule type" value="Genomic_DNA"/>
</dbReference>
<evidence type="ECO:0000313" key="2">
    <source>
        <dbReference type="EMBL" id="WFT76210.1"/>
    </source>
</evidence>
<keyword evidence="3" id="KW-1185">Reference proteome</keyword>
<dbReference type="Proteomes" id="UP001221597">
    <property type="component" value="Chromosome"/>
</dbReference>
<dbReference type="CDD" id="cd00093">
    <property type="entry name" value="HTH_XRE"/>
    <property type="match status" value="1"/>
</dbReference>
<protein>
    <submittedName>
        <fullName evidence="2">Helix-turn-helix transcriptional regulator</fullName>
    </submittedName>
</protein>
<dbReference type="InterPro" id="IPR010982">
    <property type="entry name" value="Lambda_DNA-bd_dom_sf"/>
</dbReference>
<dbReference type="Gene3D" id="1.10.260.40">
    <property type="entry name" value="lambda repressor-like DNA-binding domains"/>
    <property type="match status" value="1"/>
</dbReference>
<dbReference type="SUPFAM" id="SSF47413">
    <property type="entry name" value="lambda repressor-like DNA-binding domains"/>
    <property type="match status" value="1"/>
</dbReference>
<feature type="domain" description="HTH cro/C1-type" evidence="1">
    <location>
        <begin position="7"/>
        <end position="41"/>
    </location>
</feature>